<feature type="repeat" description="PPR" evidence="3">
    <location>
        <begin position="287"/>
        <end position="321"/>
    </location>
</feature>
<keyword evidence="4" id="KW-1185">Reference proteome</keyword>
<feature type="repeat" description="PPR" evidence="3">
    <location>
        <begin position="389"/>
        <end position="423"/>
    </location>
</feature>
<gene>
    <name evidence="5" type="primary">LOC116199627</name>
</gene>
<accession>A0A6P8CV54</accession>
<dbReference type="RefSeq" id="XP_031385929.1">
    <property type="nucleotide sequence ID" value="XM_031530069.1"/>
</dbReference>
<dbReference type="InterPro" id="IPR002885">
    <property type="entry name" value="PPR_rpt"/>
</dbReference>
<evidence type="ECO:0000256" key="3">
    <source>
        <dbReference type="PROSITE-ProRule" id="PRU00708"/>
    </source>
</evidence>
<dbReference type="PANTHER" id="PTHR47447:SF23">
    <property type="entry name" value="PENTACOTRIPEPTIDE-REPEAT REGION OF PRORP DOMAIN-CONTAINING PROTEIN"/>
    <property type="match status" value="1"/>
</dbReference>
<evidence type="ECO:0000256" key="2">
    <source>
        <dbReference type="ARBA" id="ARBA00022737"/>
    </source>
</evidence>
<dbReference type="NCBIfam" id="TIGR00756">
    <property type="entry name" value="PPR"/>
    <property type="match status" value="4"/>
</dbReference>
<dbReference type="AlphaFoldDB" id="A0A6P8CV54"/>
<dbReference type="GeneID" id="116199627"/>
<dbReference type="Gene3D" id="1.25.40.10">
    <property type="entry name" value="Tetratricopeptide repeat domain"/>
    <property type="match status" value="3"/>
</dbReference>
<feature type="repeat" description="PPR" evidence="3">
    <location>
        <begin position="424"/>
        <end position="458"/>
    </location>
</feature>
<feature type="repeat" description="PPR" evidence="3">
    <location>
        <begin position="217"/>
        <end position="251"/>
    </location>
</feature>
<dbReference type="Proteomes" id="UP000515151">
    <property type="component" value="Chromosome 3"/>
</dbReference>
<evidence type="ECO:0000313" key="5">
    <source>
        <dbReference type="RefSeq" id="XP_031385929.1"/>
    </source>
</evidence>
<feature type="repeat" description="PPR" evidence="3">
    <location>
        <begin position="252"/>
        <end position="286"/>
    </location>
</feature>
<dbReference type="Pfam" id="PF01535">
    <property type="entry name" value="PPR"/>
    <property type="match status" value="2"/>
</dbReference>
<comment type="similarity">
    <text evidence="1">Belongs to the PPR family. P subfamily.</text>
</comment>
<dbReference type="Pfam" id="PF13041">
    <property type="entry name" value="PPR_2"/>
    <property type="match status" value="2"/>
</dbReference>
<dbReference type="PANTHER" id="PTHR47447">
    <property type="entry name" value="OS03G0856100 PROTEIN"/>
    <property type="match status" value="1"/>
</dbReference>
<dbReference type="Pfam" id="PF13812">
    <property type="entry name" value="PPR_3"/>
    <property type="match status" value="1"/>
</dbReference>
<feature type="repeat" description="PPR" evidence="3">
    <location>
        <begin position="322"/>
        <end position="356"/>
    </location>
</feature>
<evidence type="ECO:0000256" key="1">
    <source>
        <dbReference type="ARBA" id="ARBA00007626"/>
    </source>
</evidence>
<proteinExistence type="inferred from homology"/>
<evidence type="ECO:0000313" key="4">
    <source>
        <dbReference type="Proteomes" id="UP000515151"/>
    </source>
</evidence>
<dbReference type="InterPro" id="IPR011990">
    <property type="entry name" value="TPR-like_helical_dom_sf"/>
</dbReference>
<keyword evidence="2" id="KW-0677">Repeat</keyword>
<reference evidence="5" key="2">
    <citation type="submission" date="2025-08" db="UniProtKB">
        <authorList>
            <consortium name="RefSeq"/>
        </authorList>
    </citation>
    <scope>IDENTIFICATION</scope>
    <source>
        <tissue evidence="5">Leaf</tissue>
    </source>
</reference>
<organism evidence="4 5">
    <name type="scientific">Punica granatum</name>
    <name type="common">Pomegranate</name>
    <dbReference type="NCBI Taxonomy" id="22663"/>
    <lineage>
        <taxon>Eukaryota</taxon>
        <taxon>Viridiplantae</taxon>
        <taxon>Streptophyta</taxon>
        <taxon>Embryophyta</taxon>
        <taxon>Tracheophyta</taxon>
        <taxon>Spermatophyta</taxon>
        <taxon>Magnoliopsida</taxon>
        <taxon>eudicotyledons</taxon>
        <taxon>Gunneridae</taxon>
        <taxon>Pentapetalae</taxon>
        <taxon>rosids</taxon>
        <taxon>malvids</taxon>
        <taxon>Myrtales</taxon>
        <taxon>Lythraceae</taxon>
        <taxon>Punica</taxon>
    </lineage>
</organism>
<name>A0A6P8CV54_PUNGR</name>
<sequence length="474" mass="54792">MGVIKMISWETLLSFSEMRRMMLSSTSRQRLLSSSPLLCKIKILDSTNRQWLSTTATHPNPAANATVGNALTPKSVSDTLACYSNEWKRAFEFFNWVETEQSFAHTTDTFNSMIDILGKFFEFDLCWFLIDRMRRCPASFPNHATFRTMFDRYASAHLVDDAMSTYRKLGEFNLRNAVSYYNLVDALCDHRHVVEAVEFCFGDGRGVNLDTGFAVDETKIHNLILRGWYKIGWWRKCREFWEEMDRKGVRKDLHSYSIYMDIVCKSGKPWKAVKLYKEMKRKGVKLDVVAYNTVVRAIGLSEGVDFSIRLVREMREAGCEPTIVTYNTLIKLLCENGRFKEVGRVLDDMRKRGCEPNVRTFNCFFTTLEKPREVLRLFDVMIGSGVSPSIDTYVMLMRKFGRWGFLRPVLMVWEKMAELGCSPNNDAYNALIDALVDKGMIEMALKYDQVMYEKGLSPKPRPELVEKVDEVSNS</sequence>
<reference evidence="4" key="1">
    <citation type="journal article" date="2020" name="Plant Biotechnol. J.">
        <title>The pomegranate (Punica granatum L.) draft genome dissects genetic divergence between soft- and hard-seeded cultivars.</title>
        <authorList>
            <person name="Luo X."/>
            <person name="Li H."/>
            <person name="Wu Z."/>
            <person name="Yao W."/>
            <person name="Zhao P."/>
            <person name="Cao D."/>
            <person name="Yu H."/>
            <person name="Li K."/>
            <person name="Poudel K."/>
            <person name="Zhao D."/>
            <person name="Zhang F."/>
            <person name="Xia X."/>
            <person name="Chen L."/>
            <person name="Wang Q."/>
            <person name="Jing D."/>
            <person name="Cao S."/>
        </authorList>
    </citation>
    <scope>NUCLEOTIDE SEQUENCE [LARGE SCALE GENOMIC DNA]</scope>
    <source>
        <strain evidence="4">cv. Tunisia</strain>
    </source>
</reference>
<dbReference type="OrthoDB" id="185373at2759"/>
<dbReference type="PROSITE" id="PS51375">
    <property type="entry name" value="PPR"/>
    <property type="match status" value="6"/>
</dbReference>
<protein>
    <submittedName>
        <fullName evidence="5">Pentatricopeptide repeat-containing protein At1g80550, mitochondrial</fullName>
    </submittedName>
</protein>